<evidence type="ECO:0000256" key="3">
    <source>
        <dbReference type="ARBA" id="ARBA00022723"/>
    </source>
</evidence>
<comment type="caution">
    <text evidence="15">The sequence shown here is derived from an EMBL/GenBank/DDBJ whole genome shotgun (WGS) entry which is preliminary data.</text>
</comment>
<dbReference type="InterPro" id="IPR050112">
    <property type="entry name" value="Urease_alpha_subunit"/>
</dbReference>
<dbReference type="SUPFAM" id="SSF51556">
    <property type="entry name" value="Metallo-dependent hydrolases"/>
    <property type="match status" value="1"/>
</dbReference>
<keyword evidence="6 11" id="KW-0963">Cytoplasm</keyword>
<feature type="binding site" evidence="6 9">
    <location>
        <position position="153"/>
    </location>
    <ligand>
        <name>Ni(2+)</name>
        <dbReference type="ChEBI" id="CHEBI:49786"/>
        <label>1</label>
    </ligand>
</feature>
<feature type="domain" description="Urease" evidence="14">
    <location>
        <begin position="148"/>
        <end position="585"/>
    </location>
</feature>
<dbReference type="InterPro" id="IPR006680">
    <property type="entry name" value="Amidohydro-rel"/>
</dbReference>
<comment type="catalytic activity">
    <reaction evidence="5 6 12">
        <text>urea + 2 H2O + H(+) = hydrogencarbonate + 2 NH4(+)</text>
        <dbReference type="Rhea" id="RHEA:20557"/>
        <dbReference type="ChEBI" id="CHEBI:15377"/>
        <dbReference type="ChEBI" id="CHEBI:15378"/>
        <dbReference type="ChEBI" id="CHEBI:16199"/>
        <dbReference type="ChEBI" id="CHEBI:17544"/>
        <dbReference type="ChEBI" id="CHEBI:28938"/>
        <dbReference type="EC" id="3.5.1.5"/>
    </reaction>
</comment>
<dbReference type="Gene3D" id="3.20.20.140">
    <property type="entry name" value="Metal-dependent hydrolases"/>
    <property type="match status" value="1"/>
</dbReference>
<evidence type="ECO:0000313" key="15">
    <source>
        <dbReference type="EMBL" id="KAB7845663.1"/>
    </source>
</evidence>
<evidence type="ECO:0000256" key="11">
    <source>
        <dbReference type="PROSITE-ProRule" id="PRU00700"/>
    </source>
</evidence>
<dbReference type="PROSITE" id="PS01120">
    <property type="entry name" value="UREASE_1"/>
    <property type="match status" value="1"/>
</dbReference>
<reference evidence="15 16" key="1">
    <citation type="journal article" date="2019" name="Microb. Cell Fact.">
        <title>Exploring novel herbicidin analogues by transcriptional regulator overexpression and MS/MS molecular networking.</title>
        <authorList>
            <person name="Shi Y."/>
            <person name="Gu R."/>
            <person name="Li Y."/>
            <person name="Wang X."/>
            <person name="Ren W."/>
            <person name="Li X."/>
            <person name="Wang L."/>
            <person name="Xie Y."/>
            <person name="Hong B."/>
        </authorList>
    </citation>
    <scope>NUCLEOTIDE SEQUENCE [LARGE SCALE GENOMIC DNA]</scope>
    <source>
        <strain evidence="15 16">US-43</strain>
    </source>
</reference>
<dbReference type="Pfam" id="PF01979">
    <property type="entry name" value="Amidohydro_1"/>
    <property type="match status" value="1"/>
</dbReference>
<evidence type="ECO:0000256" key="13">
    <source>
        <dbReference type="RuleBase" id="RU004158"/>
    </source>
</evidence>
<feature type="binding site" evidence="6 9">
    <location>
        <position position="291"/>
    </location>
    <ligand>
        <name>Ni(2+)</name>
        <dbReference type="ChEBI" id="CHEBI:49786"/>
        <label>2</label>
    </ligand>
</feature>
<feature type="modified residue" description="N6-carboxylysine" evidence="6 8">
    <location>
        <position position="236"/>
    </location>
</feature>
<dbReference type="PRINTS" id="PR01752">
    <property type="entry name" value="UREASE"/>
</dbReference>
<feature type="active site" description="Proton donor" evidence="6 10">
    <location>
        <position position="339"/>
    </location>
</feature>
<evidence type="ECO:0000256" key="10">
    <source>
        <dbReference type="PIRSR" id="PIRSR611612-52"/>
    </source>
</evidence>
<dbReference type="HAMAP" id="MF_01953">
    <property type="entry name" value="Urease_alpha"/>
    <property type="match status" value="1"/>
</dbReference>
<dbReference type="EMBL" id="VOKX01000026">
    <property type="protein sequence ID" value="KAB7845663.1"/>
    <property type="molecule type" value="Genomic_DNA"/>
</dbReference>
<dbReference type="PROSITE" id="PS00145">
    <property type="entry name" value="UREASE_2"/>
    <property type="match status" value="1"/>
</dbReference>
<evidence type="ECO:0000259" key="14">
    <source>
        <dbReference type="PROSITE" id="PS51368"/>
    </source>
</evidence>
<dbReference type="InterPro" id="IPR011612">
    <property type="entry name" value="Urease_alpha_N_dom"/>
</dbReference>
<feature type="binding site" evidence="6 9">
    <location>
        <position position="265"/>
    </location>
    <ligand>
        <name>Ni(2+)</name>
        <dbReference type="ChEBI" id="CHEBI:49786"/>
        <label>2</label>
    </ligand>
</feature>
<dbReference type="EC" id="3.5.1.5" evidence="6 7"/>
<keyword evidence="4 6" id="KW-0378">Hydrolase</keyword>
<dbReference type="NCBIfam" id="NF009686">
    <property type="entry name" value="PRK13207.1"/>
    <property type="match status" value="1"/>
</dbReference>
<evidence type="ECO:0000256" key="2">
    <source>
        <dbReference type="ARBA" id="ARBA00022596"/>
    </source>
</evidence>
<organism evidence="15 16">
    <name type="scientific">Streptomyces mobaraensis</name>
    <name type="common">Streptoverticillium mobaraense</name>
    <dbReference type="NCBI Taxonomy" id="35621"/>
    <lineage>
        <taxon>Bacteria</taxon>
        <taxon>Bacillati</taxon>
        <taxon>Actinomycetota</taxon>
        <taxon>Actinomycetes</taxon>
        <taxon>Kitasatosporales</taxon>
        <taxon>Streptomycetaceae</taxon>
        <taxon>Streptomyces</taxon>
    </lineage>
</organism>
<dbReference type="Gene3D" id="2.30.40.10">
    <property type="entry name" value="Urease, subunit C, domain 1"/>
    <property type="match status" value="1"/>
</dbReference>
<evidence type="ECO:0000256" key="8">
    <source>
        <dbReference type="PIRSR" id="PIRSR611612-50"/>
    </source>
</evidence>
<dbReference type="GO" id="GO:0016151">
    <property type="term" value="F:nickel cation binding"/>
    <property type="evidence" value="ECO:0007669"/>
    <property type="project" value="UniProtKB-UniRule"/>
</dbReference>
<feature type="binding site" evidence="6 9">
    <location>
        <position position="379"/>
    </location>
    <ligand>
        <name>Ni(2+)</name>
        <dbReference type="ChEBI" id="CHEBI:49786"/>
        <label>1</label>
    </ligand>
</feature>
<comment type="subcellular location">
    <subcellularLocation>
        <location evidence="6 11">Cytoplasm</location>
    </subcellularLocation>
</comment>
<dbReference type="UniPathway" id="UPA00258">
    <property type="reaction ID" value="UER00370"/>
</dbReference>
<dbReference type="InterPro" id="IPR029754">
    <property type="entry name" value="Urease_Ni-bd"/>
</dbReference>
<name>A0A5N5W8X6_STRMB</name>
<comment type="pathway">
    <text evidence="1 6">Nitrogen metabolism; urea degradation; CO(2) and NH(3) from urea (urease route): step 1/1.</text>
</comment>
<dbReference type="InterPro" id="IPR011059">
    <property type="entry name" value="Metal-dep_hydrolase_composite"/>
</dbReference>
<feature type="binding site" description="via carbamate group" evidence="6 9">
    <location>
        <position position="236"/>
    </location>
    <ligand>
        <name>Ni(2+)</name>
        <dbReference type="ChEBI" id="CHEBI:49786"/>
        <label>1</label>
    </ligand>
</feature>
<evidence type="ECO:0000256" key="7">
    <source>
        <dbReference type="NCBIfam" id="TIGR01792"/>
    </source>
</evidence>
<dbReference type="Proteomes" id="UP000327000">
    <property type="component" value="Unassembled WGS sequence"/>
</dbReference>
<gene>
    <name evidence="6" type="primary">ureC</name>
    <name evidence="15" type="ORF">FRZ00_14450</name>
</gene>
<dbReference type="AlphaFoldDB" id="A0A5N5W8X6"/>
<dbReference type="NCBIfam" id="TIGR01792">
    <property type="entry name" value="urease_alph"/>
    <property type="match status" value="1"/>
</dbReference>
<dbReference type="CDD" id="cd00375">
    <property type="entry name" value="Urease_alpha"/>
    <property type="match status" value="1"/>
</dbReference>
<dbReference type="InterPro" id="IPR017950">
    <property type="entry name" value="Urease_AS"/>
</dbReference>
<dbReference type="SUPFAM" id="SSF51338">
    <property type="entry name" value="Composite domain of metallo-dependent hydrolases"/>
    <property type="match status" value="2"/>
</dbReference>
<comment type="cofactor">
    <cofactor evidence="6 9 12">
        <name>Ni cation</name>
        <dbReference type="ChEBI" id="CHEBI:25516"/>
    </cofactor>
    <text evidence="6 9 12">Binds 2 nickel ions per subunit.</text>
</comment>
<dbReference type="InterPro" id="IPR017951">
    <property type="entry name" value="Urease_asu_c"/>
</dbReference>
<feature type="binding site" evidence="6 11">
    <location>
        <position position="238"/>
    </location>
    <ligand>
        <name>substrate</name>
    </ligand>
</feature>
<keyword evidence="2 6" id="KW-0533">Nickel</keyword>
<dbReference type="GO" id="GO:0043419">
    <property type="term" value="P:urea catabolic process"/>
    <property type="evidence" value="ECO:0007669"/>
    <property type="project" value="UniProtKB-UniRule"/>
</dbReference>
<proteinExistence type="inferred from homology"/>
<feature type="binding site" evidence="6 9">
    <location>
        <position position="155"/>
    </location>
    <ligand>
        <name>Ni(2+)</name>
        <dbReference type="ChEBI" id="CHEBI:49786"/>
        <label>1</label>
    </ligand>
</feature>
<evidence type="ECO:0000256" key="1">
    <source>
        <dbReference type="ARBA" id="ARBA00004897"/>
    </source>
</evidence>
<feature type="binding site" description="via carbamate group" evidence="6 9">
    <location>
        <position position="236"/>
    </location>
    <ligand>
        <name>Ni(2+)</name>
        <dbReference type="ChEBI" id="CHEBI:49786"/>
        <label>2</label>
    </ligand>
</feature>
<dbReference type="Pfam" id="PF00449">
    <property type="entry name" value="Urease_alpha"/>
    <property type="match status" value="1"/>
</dbReference>
<dbReference type="PANTHER" id="PTHR43440">
    <property type="entry name" value="UREASE"/>
    <property type="match status" value="1"/>
</dbReference>
<comment type="subunit">
    <text evidence="6">May form a heterohexamer of 3 UreC (alpha) and 3 UreAB (gamma/beta) subunits. May also form a heterotrimer of UreA (gamma), UreB (beta) and UreC (alpha) subunits. Three heterotrimers associate to form the active enzyme.</text>
</comment>
<accession>A0A5N5W8X6</accession>
<dbReference type="InterPro" id="IPR032466">
    <property type="entry name" value="Metal_Hydrolase"/>
</dbReference>
<comment type="PTM">
    <text evidence="8">Carbamylation allows a single lysine to coordinate two nickel ions.</text>
</comment>
<evidence type="ECO:0000256" key="4">
    <source>
        <dbReference type="ARBA" id="ARBA00022801"/>
    </source>
</evidence>
<sequence>MADSPAGGPLPGPPRLDRAAYAALYGPTTGDRIRLADTSLLIEVEEDRCGGPGRAGDEAVFGGGKVIRESMGQSRTTRAEGAPDTVITGAVVLDHWGVVKADVGIRDGRITGVGKAGNPDTMDGVHPDLVIGPETEIISGNGRILTAGAVDAHVHFICPQAAETALATGTTTLVGGGTGPAEGSKATTVTPGAWHLARMFEAMEAYPVNIGLLGKGNTVSYDAMRAQLRAGAVGFKIHEDWGATPAVIDACLSVCEESGAQLAIHTDTLNEAGFVGDTLAAIAGRSIHAYHTEGAGGGHAPDIITVVSEPNVLPSSTNPTRPHTVNTVEEHLDMLMVCHHLNPAVPEDLAFAESRIRPGTIAAEDVLHDLGAISIVSSDSQAMGRIGETVLRTWQTAHVMKARRGPLPGDGPADNRRARRYVAKYTINPAVAQGLDHEIGSVEEGKLADLVLWEPAFFGVRPLLVLKGGQIAWAQMGDANASIPTPQPVLPRPMFGAVGRAPAATSLNFVTQWALDDGLPERLGLGKRFLPIRDTRGVTKADMRENDARPRVEVDPDTFTVTVDGDPVEPSPVAELPMAQRYFLF</sequence>
<protein>
    <recommendedName>
        <fullName evidence="6 7">Urease subunit alpha</fullName>
        <ecNumber evidence="6 7">3.5.1.5</ecNumber>
    </recommendedName>
    <alternativeName>
        <fullName evidence="6">Urea amidohydrolase subunit alpha</fullName>
    </alternativeName>
</protein>
<dbReference type="GO" id="GO:0005737">
    <property type="term" value="C:cytoplasm"/>
    <property type="evidence" value="ECO:0007669"/>
    <property type="project" value="UniProtKB-SubCell"/>
</dbReference>
<dbReference type="OrthoDB" id="9802793at2"/>
<dbReference type="PANTHER" id="PTHR43440:SF1">
    <property type="entry name" value="UREASE"/>
    <property type="match status" value="1"/>
</dbReference>
<dbReference type="InterPro" id="IPR005848">
    <property type="entry name" value="Urease_asu"/>
</dbReference>
<evidence type="ECO:0000256" key="6">
    <source>
        <dbReference type="HAMAP-Rule" id="MF_01953"/>
    </source>
</evidence>
<evidence type="ECO:0000313" key="16">
    <source>
        <dbReference type="Proteomes" id="UP000327000"/>
    </source>
</evidence>
<evidence type="ECO:0000256" key="9">
    <source>
        <dbReference type="PIRSR" id="PIRSR611612-51"/>
    </source>
</evidence>
<keyword evidence="3 6" id="KW-0479">Metal-binding</keyword>
<evidence type="ECO:0000256" key="12">
    <source>
        <dbReference type="RuleBase" id="RU000510"/>
    </source>
</evidence>
<dbReference type="RefSeq" id="WP_152263745.1">
    <property type="nucleotide sequence ID" value="NZ_VOKX01000026.1"/>
</dbReference>
<comment type="similarity">
    <text evidence="6 13">Belongs to the metallo-dependent hydrolases superfamily. Urease alpha subunit family.</text>
</comment>
<dbReference type="PROSITE" id="PS51368">
    <property type="entry name" value="UREASE_3"/>
    <property type="match status" value="1"/>
</dbReference>
<keyword evidence="16" id="KW-1185">Reference proteome</keyword>
<dbReference type="GO" id="GO:0009039">
    <property type="term" value="F:urease activity"/>
    <property type="evidence" value="ECO:0007669"/>
    <property type="project" value="UniProtKB-UniRule"/>
</dbReference>
<dbReference type="NCBIfam" id="NF009685">
    <property type="entry name" value="PRK13206.1"/>
    <property type="match status" value="1"/>
</dbReference>
<evidence type="ECO:0000256" key="5">
    <source>
        <dbReference type="ARBA" id="ARBA00047778"/>
    </source>
</evidence>
<comment type="PTM">
    <text evidence="6">Carboxylation allows a single lysine to coordinate two nickel ions.</text>
</comment>